<feature type="region of interest" description="Disordered" evidence="1">
    <location>
        <begin position="18"/>
        <end position="93"/>
    </location>
</feature>
<feature type="transmembrane region" description="Helical" evidence="2">
    <location>
        <begin position="154"/>
        <end position="178"/>
    </location>
</feature>
<feature type="compositionally biased region" description="Basic and acidic residues" evidence="1">
    <location>
        <begin position="254"/>
        <end position="267"/>
    </location>
</feature>
<evidence type="ECO:0000313" key="3">
    <source>
        <dbReference type="EMBL" id="KAK5965285.1"/>
    </source>
</evidence>
<organism evidence="3 4">
    <name type="scientific">Trichostrongylus colubriformis</name>
    <name type="common">Black scour worm</name>
    <dbReference type="NCBI Taxonomy" id="6319"/>
    <lineage>
        <taxon>Eukaryota</taxon>
        <taxon>Metazoa</taxon>
        <taxon>Ecdysozoa</taxon>
        <taxon>Nematoda</taxon>
        <taxon>Chromadorea</taxon>
        <taxon>Rhabditida</taxon>
        <taxon>Rhabditina</taxon>
        <taxon>Rhabditomorpha</taxon>
        <taxon>Strongyloidea</taxon>
        <taxon>Trichostrongylidae</taxon>
        <taxon>Trichostrongylus</taxon>
    </lineage>
</organism>
<gene>
    <name evidence="3" type="ORF">GCK32_002025</name>
</gene>
<evidence type="ECO:0000256" key="2">
    <source>
        <dbReference type="SAM" id="Phobius"/>
    </source>
</evidence>
<dbReference type="AlphaFoldDB" id="A0AAN8EVS6"/>
<dbReference type="Proteomes" id="UP001331761">
    <property type="component" value="Unassembled WGS sequence"/>
</dbReference>
<feature type="region of interest" description="Disordered" evidence="1">
    <location>
        <begin position="183"/>
        <end position="267"/>
    </location>
</feature>
<sequence>MLLPKVLLVASCLAAKTEDRSQPTHAGFSGFPDPIATKNKWGTEAGTKVQGSSDVRDSTTIMNEKNSDAETTVEVTSDPFDKETTEEESDTETSVDDFVSLLGSFTSENNYTADGGATTDNVIGGGNDTISAQNAHGHSAGFEAIFESFKSNTLLIVLCIVGVVIILIIVIVICIGVIHEKHTRKRREKEKEKDFEGENDVPPGERMPEPPLYGSGPTEKKEMQSAKGAMRKPSASAAARSMPEARRPPSKQGRPRDPEIDFKPHGELVEVYNDGDIDIAICSKNP</sequence>
<accession>A0AAN8EVS6</accession>
<protein>
    <submittedName>
        <fullName evidence="3">Uncharacterized protein</fullName>
    </submittedName>
</protein>
<keyword evidence="2" id="KW-0812">Transmembrane</keyword>
<reference evidence="3 4" key="1">
    <citation type="submission" date="2019-10" db="EMBL/GenBank/DDBJ databases">
        <title>Assembly and Annotation for the nematode Trichostrongylus colubriformis.</title>
        <authorList>
            <person name="Martin J."/>
        </authorList>
    </citation>
    <scope>NUCLEOTIDE SEQUENCE [LARGE SCALE GENOMIC DNA]</scope>
    <source>
        <strain evidence="3">G859</strain>
        <tissue evidence="3">Whole worm</tissue>
    </source>
</reference>
<comment type="caution">
    <text evidence="3">The sequence shown here is derived from an EMBL/GenBank/DDBJ whole genome shotgun (WGS) entry which is preliminary data.</text>
</comment>
<dbReference type="EMBL" id="WIXE01024777">
    <property type="protein sequence ID" value="KAK5965285.1"/>
    <property type="molecule type" value="Genomic_DNA"/>
</dbReference>
<keyword evidence="4" id="KW-1185">Reference proteome</keyword>
<evidence type="ECO:0000313" key="4">
    <source>
        <dbReference type="Proteomes" id="UP001331761"/>
    </source>
</evidence>
<keyword evidence="2" id="KW-0472">Membrane</keyword>
<feature type="compositionally biased region" description="Acidic residues" evidence="1">
    <location>
        <begin position="84"/>
        <end position="93"/>
    </location>
</feature>
<evidence type="ECO:0000256" key="1">
    <source>
        <dbReference type="SAM" id="MobiDB-lite"/>
    </source>
</evidence>
<proteinExistence type="predicted"/>
<keyword evidence="2" id="KW-1133">Transmembrane helix</keyword>
<name>A0AAN8EVS6_TRICO</name>
<feature type="compositionally biased region" description="Polar residues" evidence="1">
    <location>
        <begin position="49"/>
        <end position="75"/>
    </location>
</feature>